<sequence>MYTPAACPPARTCVFLGRGPAAAETAPSRPSRAPCCCRNGPTPSPHRRNGTSSAHATALSLSLFPPPPATPAPLFLTHRGALPHLPGPLTPPPPSGTRRLLQLSLSDFLHFNPSTKQLTADLLAAFPGGAAAYLNHPPGATYLVLSTRAAGSTEGLTATPGNKAKTITVDTPTYRSKVSPAEVLRLARTLAVDAVEAPSEAPPAAAATPASTRKAVRRSDELLAAALAATPPTPVGVWAPVHGGTLPASRAAAAAAVAAAAAATTATAGGGGSTPIVGAVLAGLYAGEPPDDRWAAVRAAVAALPPTSPATSRAATGPPPRRLPPLTRASTPST</sequence>
<dbReference type="InterPro" id="IPR002616">
    <property type="entry name" value="tRNA_ribo_trans-like"/>
</dbReference>
<dbReference type="Pfam" id="PF01702">
    <property type="entry name" value="TGT"/>
    <property type="match status" value="1"/>
</dbReference>
<proteinExistence type="predicted"/>
<protein>
    <recommendedName>
        <fullName evidence="2">tRNA-guanine(15) transglycosylase-like domain-containing protein</fullName>
    </recommendedName>
</protein>
<keyword evidence="4" id="KW-1185">Reference proteome</keyword>
<evidence type="ECO:0000259" key="2">
    <source>
        <dbReference type="Pfam" id="PF01702"/>
    </source>
</evidence>
<gene>
    <name evidence="3" type="ORF">BU14_0305s0001</name>
</gene>
<dbReference type="GO" id="GO:0006400">
    <property type="term" value="P:tRNA modification"/>
    <property type="evidence" value="ECO:0007669"/>
    <property type="project" value="InterPro"/>
</dbReference>
<organism evidence="3 4">
    <name type="scientific">Porphyra umbilicalis</name>
    <name type="common">Purple laver</name>
    <name type="synonym">Red alga</name>
    <dbReference type="NCBI Taxonomy" id="2786"/>
    <lineage>
        <taxon>Eukaryota</taxon>
        <taxon>Rhodophyta</taxon>
        <taxon>Bangiophyceae</taxon>
        <taxon>Bangiales</taxon>
        <taxon>Bangiaceae</taxon>
        <taxon>Porphyra</taxon>
    </lineage>
</organism>
<dbReference type="Proteomes" id="UP000218209">
    <property type="component" value="Unassembled WGS sequence"/>
</dbReference>
<evidence type="ECO:0000256" key="1">
    <source>
        <dbReference type="SAM" id="MobiDB-lite"/>
    </source>
</evidence>
<dbReference type="Gene3D" id="3.20.20.105">
    <property type="entry name" value="Queuine tRNA-ribosyltransferase-like"/>
    <property type="match status" value="1"/>
</dbReference>
<dbReference type="PANTHER" id="PTHR46064">
    <property type="entry name" value="QUEUINE TRNA-RIBOSYLTRANSFERASE ACCESSORY SUBUNIT 2"/>
    <property type="match status" value="1"/>
</dbReference>
<feature type="domain" description="tRNA-guanine(15) transglycosylase-like" evidence="2">
    <location>
        <begin position="165"/>
        <end position="310"/>
    </location>
</feature>
<dbReference type="InterPro" id="IPR050852">
    <property type="entry name" value="Queuine_tRNA-ribosyltrfase"/>
</dbReference>
<evidence type="ECO:0000313" key="4">
    <source>
        <dbReference type="Proteomes" id="UP000218209"/>
    </source>
</evidence>
<dbReference type="InterPro" id="IPR036511">
    <property type="entry name" value="TGT-like_sf"/>
</dbReference>
<dbReference type="AlphaFoldDB" id="A0A1X6P069"/>
<accession>A0A1X6P069</accession>
<feature type="compositionally biased region" description="Low complexity" evidence="1">
    <location>
        <begin position="324"/>
        <end position="334"/>
    </location>
</feature>
<dbReference type="SUPFAM" id="SSF51713">
    <property type="entry name" value="tRNA-guanine transglycosylase"/>
    <property type="match status" value="1"/>
</dbReference>
<dbReference type="PANTHER" id="PTHR46064:SF1">
    <property type="entry name" value="QUEUINE TRNA-RIBOSYLTRANSFERASE ACCESSORY SUBUNIT 2"/>
    <property type="match status" value="1"/>
</dbReference>
<reference evidence="3 4" key="1">
    <citation type="submission" date="2017-03" db="EMBL/GenBank/DDBJ databases">
        <title>WGS assembly of Porphyra umbilicalis.</title>
        <authorList>
            <person name="Brawley S.H."/>
            <person name="Blouin N.A."/>
            <person name="Ficko-Blean E."/>
            <person name="Wheeler G.L."/>
            <person name="Lohr M."/>
            <person name="Goodson H.V."/>
            <person name="Jenkins J.W."/>
            <person name="Blaby-Haas C.E."/>
            <person name="Helliwell K.E."/>
            <person name="Chan C."/>
            <person name="Marriage T."/>
            <person name="Bhattacharya D."/>
            <person name="Klein A.S."/>
            <person name="Badis Y."/>
            <person name="Brodie J."/>
            <person name="Cao Y."/>
            <person name="Collen J."/>
            <person name="Dittami S.M."/>
            <person name="Gachon C.M."/>
            <person name="Green B.R."/>
            <person name="Karpowicz S."/>
            <person name="Kim J.W."/>
            <person name="Kudahl U."/>
            <person name="Lin S."/>
            <person name="Michel G."/>
            <person name="Mittag M."/>
            <person name="Olson B.J."/>
            <person name="Pangilinan J."/>
            <person name="Peng Y."/>
            <person name="Qiu H."/>
            <person name="Shu S."/>
            <person name="Singer J.T."/>
            <person name="Smith A.G."/>
            <person name="Sprecher B.N."/>
            <person name="Wagner V."/>
            <person name="Wang W."/>
            <person name="Wang Z.-Y."/>
            <person name="Yan J."/>
            <person name="Yarish C."/>
            <person name="Zoeuner-Riek S."/>
            <person name="Zhuang Y."/>
            <person name="Zou Y."/>
            <person name="Lindquist E.A."/>
            <person name="Grimwood J."/>
            <person name="Barry K."/>
            <person name="Rokhsar D.S."/>
            <person name="Schmutz J."/>
            <person name="Stiller J.W."/>
            <person name="Grossman A.R."/>
            <person name="Prochnik S.E."/>
        </authorList>
    </citation>
    <scope>NUCLEOTIDE SEQUENCE [LARGE SCALE GENOMIC DNA]</scope>
    <source>
        <strain evidence="3">4086291</strain>
    </source>
</reference>
<feature type="region of interest" description="Disordered" evidence="1">
    <location>
        <begin position="305"/>
        <end position="334"/>
    </location>
</feature>
<name>A0A1X6P069_PORUM</name>
<dbReference type="EMBL" id="KV918960">
    <property type="protein sequence ID" value="OSX74156.1"/>
    <property type="molecule type" value="Genomic_DNA"/>
</dbReference>
<evidence type="ECO:0000313" key="3">
    <source>
        <dbReference type="EMBL" id="OSX74156.1"/>
    </source>
</evidence>